<name>A0A549YHB6_9BACI</name>
<keyword evidence="7 9" id="KW-0057">Aromatic amino acid biosynthesis</keyword>
<evidence type="ECO:0000259" key="10">
    <source>
        <dbReference type="Pfam" id="PF00218"/>
    </source>
</evidence>
<dbReference type="Proteomes" id="UP000319280">
    <property type="component" value="Unassembled WGS sequence"/>
</dbReference>
<accession>A0A549YHB6</accession>
<dbReference type="GO" id="GO:0004425">
    <property type="term" value="F:indole-3-glycerol-phosphate synthase activity"/>
    <property type="evidence" value="ECO:0007669"/>
    <property type="project" value="UniProtKB-UniRule"/>
</dbReference>
<sequence>MTILDNILQQKEKEIAQLKTQSFDNTSVERNDVAKVAQSFKQTEQMNVIAEIKRSSPSKGDIDLGVDPVKQAKLYEACGAGAISVLTDETFFNGSTYDLTAVREAVDLPILCKDFVIDTIQIDRAKAAGASIILLIVAAMSPSKLKTLYNYAYEQGLEVLCEVHNEQEMKTAIELDAAIIGINNRNLKTFDVDLTTTERLASMVTNPDTVLVSESGIRTRDDVLQLAASGAEGILVGETLMRSENAPALFNDFKVPLVKGEQSNAR</sequence>
<dbReference type="PANTHER" id="PTHR22854">
    <property type="entry name" value="TRYPTOPHAN BIOSYNTHESIS PROTEIN"/>
    <property type="match status" value="1"/>
</dbReference>
<dbReference type="RefSeq" id="WP_142790435.1">
    <property type="nucleotide sequence ID" value="NZ_VJMZ01000001.1"/>
</dbReference>
<comment type="caution">
    <text evidence="11">The sequence shown here is derived from an EMBL/GenBank/DDBJ whole genome shotgun (WGS) entry which is preliminary data.</text>
</comment>
<dbReference type="PROSITE" id="PS00614">
    <property type="entry name" value="IGPS"/>
    <property type="match status" value="1"/>
</dbReference>
<reference evidence="11 12" key="1">
    <citation type="submission" date="2019-07" db="EMBL/GenBank/DDBJ databases">
        <title>Genomic analysis of Lentibacillus sp. NKC851-2.</title>
        <authorList>
            <person name="Oh Y.J."/>
        </authorList>
    </citation>
    <scope>NUCLEOTIDE SEQUENCE [LARGE SCALE GENOMIC DNA]</scope>
    <source>
        <strain evidence="11 12">NKC851-2</strain>
    </source>
</reference>
<dbReference type="CDD" id="cd00331">
    <property type="entry name" value="IGPS"/>
    <property type="match status" value="1"/>
</dbReference>
<dbReference type="InterPro" id="IPR013798">
    <property type="entry name" value="Indole-3-glycerol_P_synth_dom"/>
</dbReference>
<evidence type="ECO:0000256" key="9">
    <source>
        <dbReference type="HAMAP-Rule" id="MF_00134"/>
    </source>
</evidence>
<dbReference type="InterPro" id="IPR013785">
    <property type="entry name" value="Aldolase_TIM"/>
</dbReference>
<dbReference type="InterPro" id="IPR001468">
    <property type="entry name" value="Indole-3-GlycerolPSynthase_CS"/>
</dbReference>
<dbReference type="Pfam" id="PF00218">
    <property type="entry name" value="IGPS"/>
    <property type="match status" value="1"/>
</dbReference>
<evidence type="ECO:0000313" key="12">
    <source>
        <dbReference type="Proteomes" id="UP000319280"/>
    </source>
</evidence>
<comment type="catalytic activity">
    <reaction evidence="1 9">
        <text>1-(2-carboxyphenylamino)-1-deoxy-D-ribulose 5-phosphate + H(+) = (1S,2R)-1-C-(indol-3-yl)glycerol 3-phosphate + CO2 + H2O</text>
        <dbReference type="Rhea" id="RHEA:23476"/>
        <dbReference type="ChEBI" id="CHEBI:15377"/>
        <dbReference type="ChEBI" id="CHEBI:15378"/>
        <dbReference type="ChEBI" id="CHEBI:16526"/>
        <dbReference type="ChEBI" id="CHEBI:58613"/>
        <dbReference type="ChEBI" id="CHEBI:58866"/>
        <dbReference type="EC" id="4.1.1.48"/>
    </reaction>
</comment>
<gene>
    <name evidence="9 11" type="primary">trpC</name>
    <name evidence="11" type="ORF">FH966_05930</name>
</gene>
<evidence type="ECO:0000256" key="4">
    <source>
        <dbReference type="ARBA" id="ARBA00022605"/>
    </source>
</evidence>
<evidence type="ECO:0000256" key="8">
    <source>
        <dbReference type="ARBA" id="ARBA00023239"/>
    </source>
</evidence>
<organism evidence="11 12">
    <name type="scientific">Lentibacillus cibarius</name>
    <dbReference type="NCBI Taxonomy" id="2583219"/>
    <lineage>
        <taxon>Bacteria</taxon>
        <taxon>Bacillati</taxon>
        <taxon>Bacillota</taxon>
        <taxon>Bacilli</taxon>
        <taxon>Bacillales</taxon>
        <taxon>Bacillaceae</taxon>
        <taxon>Lentibacillus</taxon>
    </lineage>
</organism>
<comment type="pathway">
    <text evidence="2 9">Amino-acid biosynthesis; L-tryptophan biosynthesis; L-tryptophan from chorismate: step 4/5.</text>
</comment>
<dbReference type="GO" id="GO:0004640">
    <property type="term" value="F:phosphoribosylanthranilate isomerase activity"/>
    <property type="evidence" value="ECO:0007669"/>
    <property type="project" value="TreeGrafter"/>
</dbReference>
<dbReference type="EMBL" id="VJMZ01000001">
    <property type="protein sequence ID" value="TRM11283.1"/>
    <property type="molecule type" value="Genomic_DNA"/>
</dbReference>
<keyword evidence="8 9" id="KW-0456">Lyase</keyword>
<evidence type="ECO:0000256" key="3">
    <source>
        <dbReference type="ARBA" id="ARBA00008737"/>
    </source>
</evidence>
<evidence type="ECO:0000256" key="5">
    <source>
        <dbReference type="ARBA" id="ARBA00022793"/>
    </source>
</evidence>
<dbReference type="InterPro" id="IPR011060">
    <property type="entry name" value="RibuloseP-bd_barrel"/>
</dbReference>
<dbReference type="NCBIfam" id="NF001371">
    <property type="entry name" value="PRK00278.1-3"/>
    <property type="match status" value="1"/>
</dbReference>
<keyword evidence="6 9" id="KW-0822">Tryptophan biosynthesis</keyword>
<dbReference type="EC" id="4.1.1.48" evidence="9"/>
<dbReference type="InterPro" id="IPR045186">
    <property type="entry name" value="Indole-3-glycerol_P_synth"/>
</dbReference>
<protein>
    <recommendedName>
        <fullName evidence="9">Indole-3-glycerol phosphate synthase</fullName>
        <shortName evidence="9">IGPS</shortName>
        <ecNumber evidence="9">4.1.1.48</ecNumber>
    </recommendedName>
</protein>
<evidence type="ECO:0000256" key="1">
    <source>
        <dbReference type="ARBA" id="ARBA00001633"/>
    </source>
</evidence>
<evidence type="ECO:0000313" key="11">
    <source>
        <dbReference type="EMBL" id="TRM11283.1"/>
    </source>
</evidence>
<dbReference type="GO" id="GO:0000162">
    <property type="term" value="P:L-tryptophan biosynthetic process"/>
    <property type="evidence" value="ECO:0007669"/>
    <property type="project" value="UniProtKB-UniRule"/>
</dbReference>
<evidence type="ECO:0000256" key="6">
    <source>
        <dbReference type="ARBA" id="ARBA00022822"/>
    </source>
</evidence>
<dbReference type="Gene3D" id="3.20.20.70">
    <property type="entry name" value="Aldolase class I"/>
    <property type="match status" value="1"/>
</dbReference>
<keyword evidence="4 9" id="KW-0028">Amino-acid biosynthesis</keyword>
<dbReference type="UniPathway" id="UPA00035">
    <property type="reaction ID" value="UER00043"/>
</dbReference>
<evidence type="ECO:0000256" key="2">
    <source>
        <dbReference type="ARBA" id="ARBA00004696"/>
    </source>
</evidence>
<dbReference type="SUPFAM" id="SSF51366">
    <property type="entry name" value="Ribulose-phoshate binding barrel"/>
    <property type="match status" value="1"/>
</dbReference>
<proteinExistence type="inferred from homology"/>
<comment type="similarity">
    <text evidence="3 9">Belongs to the TrpC family.</text>
</comment>
<feature type="domain" description="Indole-3-glycerol phosphate synthase" evidence="10">
    <location>
        <begin position="4"/>
        <end position="247"/>
    </location>
</feature>
<dbReference type="HAMAP" id="MF_00134_B">
    <property type="entry name" value="IGPS_B"/>
    <property type="match status" value="1"/>
</dbReference>
<dbReference type="PANTHER" id="PTHR22854:SF2">
    <property type="entry name" value="INDOLE-3-GLYCEROL-PHOSPHATE SYNTHASE"/>
    <property type="match status" value="1"/>
</dbReference>
<evidence type="ECO:0000256" key="7">
    <source>
        <dbReference type="ARBA" id="ARBA00023141"/>
    </source>
</evidence>
<dbReference type="NCBIfam" id="NF001377">
    <property type="entry name" value="PRK00278.2-4"/>
    <property type="match status" value="1"/>
</dbReference>
<keyword evidence="5 9" id="KW-0210">Decarboxylase</keyword>
<keyword evidence="12" id="KW-1185">Reference proteome</keyword>
<dbReference type="FunFam" id="3.20.20.70:FF:000024">
    <property type="entry name" value="Indole-3-glycerol phosphate synthase"/>
    <property type="match status" value="1"/>
</dbReference>
<dbReference type="AlphaFoldDB" id="A0A549YHB6"/>